<organism evidence="5 6">
    <name type="scientific">Paracoccus jeotgali</name>
    <dbReference type="NCBI Taxonomy" id="2065379"/>
    <lineage>
        <taxon>Bacteria</taxon>
        <taxon>Pseudomonadati</taxon>
        <taxon>Pseudomonadota</taxon>
        <taxon>Alphaproteobacteria</taxon>
        <taxon>Rhodobacterales</taxon>
        <taxon>Paracoccaceae</taxon>
        <taxon>Paracoccus</taxon>
    </lineage>
</organism>
<dbReference type="Gene3D" id="3.90.470.20">
    <property type="entry name" value="4'-phosphopantetheinyl transferase domain"/>
    <property type="match status" value="1"/>
</dbReference>
<dbReference type="InterPro" id="IPR050559">
    <property type="entry name" value="P-Pant_transferase_sf"/>
</dbReference>
<dbReference type="EMBL" id="CP025583">
    <property type="protein sequence ID" value="AUM74272.1"/>
    <property type="molecule type" value="Genomic_DNA"/>
</dbReference>
<evidence type="ECO:0000313" key="5">
    <source>
        <dbReference type="EMBL" id="AUM74272.1"/>
    </source>
</evidence>
<dbReference type="PANTHER" id="PTHR12215">
    <property type="entry name" value="PHOSPHOPANTETHEINE TRANSFERASE"/>
    <property type="match status" value="1"/>
</dbReference>
<protein>
    <submittedName>
        <fullName evidence="5">4-phosphopantetheinyl transferase</fullName>
    </submittedName>
</protein>
<dbReference type="InterPro" id="IPR037143">
    <property type="entry name" value="4-PPantetheinyl_Trfase_dom_sf"/>
</dbReference>
<dbReference type="Pfam" id="PF22624">
    <property type="entry name" value="AASDHPPT_N"/>
    <property type="match status" value="1"/>
</dbReference>
<dbReference type="OrthoDB" id="9808281at2"/>
<keyword evidence="6" id="KW-1185">Reference proteome</keyword>
<dbReference type="KEGG" id="paru:CYR75_08300"/>
<dbReference type="Proteomes" id="UP000234882">
    <property type="component" value="Chromosome"/>
</dbReference>
<sequence>MTAGAEAEAQPLGLDLWQWRLAGGDASDLSADEQARAARFVFDRDRARYIAGRAALRRVLGRCLDLAPREIRFRYGAFGRPLVAGLSFNLSHTGDFAALVVTTVPNLPLGIDIETVAPIEMAVAEAHFAATEIATLRALPDVGQQAAFYRCWTRKEAYLKAVGTGLSTDLSSFCVTLAPDDPPRLLSCAGDAPGHWTLLDLATPEGIAGALAIRNCGRPIGLRLRGAP</sequence>
<dbReference type="SUPFAM" id="SSF56214">
    <property type="entry name" value="4'-phosphopantetheinyl transferase"/>
    <property type="match status" value="2"/>
</dbReference>
<comment type="similarity">
    <text evidence="1">Belongs to the P-Pant transferase superfamily. Gsp/Sfp/HetI/AcpT family.</text>
</comment>
<dbReference type="InterPro" id="IPR055066">
    <property type="entry name" value="AASDHPPT_N"/>
</dbReference>
<dbReference type="AlphaFoldDB" id="A0A2K9MFJ7"/>
<proteinExistence type="inferred from homology"/>
<dbReference type="GO" id="GO:0000287">
    <property type="term" value="F:magnesium ion binding"/>
    <property type="evidence" value="ECO:0007669"/>
    <property type="project" value="InterPro"/>
</dbReference>
<dbReference type="RefSeq" id="WP_101499618.1">
    <property type="nucleotide sequence ID" value="NZ_CP025583.1"/>
</dbReference>
<feature type="domain" description="4'-phosphopantetheinyl transferase N-terminal" evidence="4">
    <location>
        <begin position="28"/>
        <end position="100"/>
    </location>
</feature>
<keyword evidence="2 5" id="KW-0808">Transferase</keyword>
<name>A0A2K9MFJ7_9RHOB</name>
<evidence type="ECO:0000256" key="1">
    <source>
        <dbReference type="ARBA" id="ARBA00010990"/>
    </source>
</evidence>
<evidence type="ECO:0000313" key="6">
    <source>
        <dbReference type="Proteomes" id="UP000234882"/>
    </source>
</evidence>
<evidence type="ECO:0000259" key="3">
    <source>
        <dbReference type="Pfam" id="PF01648"/>
    </source>
</evidence>
<feature type="domain" description="4'-phosphopantetheinyl transferase" evidence="3">
    <location>
        <begin position="108"/>
        <end position="202"/>
    </location>
</feature>
<accession>A0A2K9MFJ7</accession>
<gene>
    <name evidence="5" type="ORF">CYR75_08300</name>
</gene>
<dbReference type="GO" id="GO:0005829">
    <property type="term" value="C:cytosol"/>
    <property type="evidence" value="ECO:0007669"/>
    <property type="project" value="TreeGrafter"/>
</dbReference>
<dbReference type="PANTHER" id="PTHR12215:SF10">
    <property type="entry name" value="L-AMINOADIPATE-SEMIALDEHYDE DEHYDROGENASE-PHOSPHOPANTETHEINYL TRANSFERASE"/>
    <property type="match status" value="1"/>
</dbReference>
<evidence type="ECO:0000256" key="2">
    <source>
        <dbReference type="ARBA" id="ARBA00022679"/>
    </source>
</evidence>
<dbReference type="GO" id="GO:0019878">
    <property type="term" value="P:lysine biosynthetic process via aminoadipic acid"/>
    <property type="evidence" value="ECO:0007669"/>
    <property type="project" value="TreeGrafter"/>
</dbReference>
<dbReference type="Pfam" id="PF01648">
    <property type="entry name" value="ACPS"/>
    <property type="match status" value="1"/>
</dbReference>
<evidence type="ECO:0000259" key="4">
    <source>
        <dbReference type="Pfam" id="PF22624"/>
    </source>
</evidence>
<reference evidence="6" key="1">
    <citation type="submission" date="2017-12" db="EMBL/GenBank/DDBJ databases">
        <title>Genomic analysis of Paracoccus sp. CBA4604.</title>
        <authorList>
            <person name="Roh S.W."/>
            <person name="Kim J.Y."/>
            <person name="Kim J.S."/>
        </authorList>
    </citation>
    <scope>NUCLEOTIDE SEQUENCE [LARGE SCALE GENOMIC DNA]</scope>
    <source>
        <strain evidence="6">CBA4604</strain>
    </source>
</reference>
<dbReference type="InterPro" id="IPR008278">
    <property type="entry name" value="4-PPantetheinyl_Trfase_dom"/>
</dbReference>
<dbReference type="GO" id="GO:0008897">
    <property type="term" value="F:holo-[acyl-carrier-protein] synthase activity"/>
    <property type="evidence" value="ECO:0007669"/>
    <property type="project" value="InterPro"/>
</dbReference>